<name>A0A061D4K8_BABBI</name>
<evidence type="ECO:0008006" key="8">
    <source>
        <dbReference type="Google" id="ProtNLM"/>
    </source>
</evidence>
<dbReference type="GeneID" id="24562415"/>
<dbReference type="AlphaFoldDB" id="A0A061D4K8"/>
<keyword evidence="2" id="KW-0240">DNA-directed RNA polymerase</keyword>
<dbReference type="KEGG" id="bbig:BBBOND_0102030"/>
<evidence type="ECO:0000256" key="3">
    <source>
        <dbReference type="ARBA" id="ARBA00023163"/>
    </source>
</evidence>
<dbReference type="InterPro" id="IPR007811">
    <property type="entry name" value="RPC4"/>
</dbReference>
<organism evidence="6 7">
    <name type="scientific">Babesia bigemina</name>
    <dbReference type="NCBI Taxonomy" id="5866"/>
    <lineage>
        <taxon>Eukaryota</taxon>
        <taxon>Sar</taxon>
        <taxon>Alveolata</taxon>
        <taxon>Apicomplexa</taxon>
        <taxon>Aconoidasida</taxon>
        <taxon>Piroplasmida</taxon>
        <taxon>Babesiidae</taxon>
        <taxon>Babesia</taxon>
    </lineage>
</organism>
<evidence type="ECO:0000313" key="7">
    <source>
        <dbReference type="Proteomes" id="UP000033188"/>
    </source>
</evidence>
<evidence type="ECO:0000256" key="4">
    <source>
        <dbReference type="ARBA" id="ARBA00023242"/>
    </source>
</evidence>
<dbReference type="PANTHER" id="PTHR13408">
    <property type="entry name" value="DNA-DIRECTED RNA POLYMERASE III"/>
    <property type="match status" value="1"/>
</dbReference>
<keyword evidence="3" id="KW-0804">Transcription</keyword>
<comment type="subcellular location">
    <subcellularLocation>
        <location evidence="1">Nucleus</location>
    </subcellularLocation>
</comment>
<dbReference type="OrthoDB" id="5836119at2759"/>
<dbReference type="EMBL" id="LK391707">
    <property type="protein sequence ID" value="CDR93874.1"/>
    <property type="molecule type" value="Genomic_DNA"/>
</dbReference>
<dbReference type="Pfam" id="PF05132">
    <property type="entry name" value="RNA_pol_Rpc4"/>
    <property type="match status" value="1"/>
</dbReference>
<evidence type="ECO:0000256" key="1">
    <source>
        <dbReference type="ARBA" id="ARBA00004123"/>
    </source>
</evidence>
<gene>
    <name evidence="6" type="ORF">BBBOND_0102030</name>
</gene>
<evidence type="ECO:0000256" key="5">
    <source>
        <dbReference type="SAM" id="MobiDB-lite"/>
    </source>
</evidence>
<protein>
    <recommendedName>
        <fullName evidence="8">RNA polymerase III RPC4 family protein</fullName>
    </recommendedName>
</protein>
<reference evidence="7" key="1">
    <citation type="journal article" date="2014" name="Nucleic Acids Res.">
        <title>The evolutionary dynamics of variant antigen genes in Babesia reveal a history of genomic innovation underlying host-parasite interaction.</title>
        <authorList>
            <person name="Jackson A.P."/>
            <person name="Otto T.D."/>
            <person name="Darby A."/>
            <person name="Ramaprasad A."/>
            <person name="Xia D."/>
            <person name="Echaide I.E."/>
            <person name="Farber M."/>
            <person name="Gahlot S."/>
            <person name="Gamble J."/>
            <person name="Gupta D."/>
            <person name="Gupta Y."/>
            <person name="Jackson L."/>
            <person name="Malandrin L."/>
            <person name="Malas T.B."/>
            <person name="Moussa E."/>
            <person name="Nair M."/>
            <person name="Reid A.J."/>
            <person name="Sanders M."/>
            <person name="Sharma J."/>
            <person name="Tracey A."/>
            <person name="Quail M.A."/>
            <person name="Weir W."/>
            <person name="Wastling J.M."/>
            <person name="Hall N."/>
            <person name="Willadsen P."/>
            <person name="Lingelbach K."/>
            <person name="Shiels B."/>
            <person name="Tait A."/>
            <person name="Berriman M."/>
            <person name="Allred D.R."/>
            <person name="Pain A."/>
        </authorList>
    </citation>
    <scope>NUCLEOTIDE SEQUENCE [LARGE SCALE GENOMIC DNA]</scope>
    <source>
        <strain evidence="7">Bond</strain>
    </source>
</reference>
<dbReference type="VEuPathDB" id="PiroplasmaDB:BBBOND_0102030"/>
<evidence type="ECO:0000313" key="6">
    <source>
        <dbReference type="EMBL" id="CDR93874.1"/>
    </source>
</evidence>
<proteinExistence type="predicted"/>
<keyword evidence="4" id="KW-0539">Nucleus</keyword>
<sequence length="223" mass="24782">MDNLFSDDESPEAGGEDAGYLESLTDLKLELPAVKTDDPNQDEDGIDICSSEALLELAESNPSLLIPSVLPEPKEIRAEESSVMEFFNTPGTHFMHIQMPNAMPHLDKERTLQEDPAARTDGSSAESSPCSTPPEEPDEPQIYQTSRVDCLPSGRLGRLRIHRSGKIQLHVGGHVFNFTQGSRVSCKQQVGCLLEENDEFLFLGNYRKKFVVSPDFSAMWNKQ</sequence>
<dbReference type="OMA" id="LGANQHT"/>
<keyword evidence="7" id="KW-1185">Reference proteome</keyword>
<dbReference type="GO" id="GO:0042797">
    <property type="term" value="P:tRNA transcription by RNA polymerase III"/>
    <property type="evidence" value="ECO:0007669"/>
    <property type="project" value="TreeGrafter"/>
</dbReference>
<evidence type="ECO:0000256" key="2">
    <source>
        <dbReference type="ARBA" id="ARBA00022478"/>
    </source>
</evidence>
<dbReference type="Proteomes" id="UP000033188">
    <property type="component" value="Chromosome 1"/>
</dbReference>
<dbReference type="GO" id="GO:0005666">
    <property type="term" value="C:RNA polymerase III complex"/>
    <property type="evidence" value="ECO:0007669"/>
    <property type="project" value="InterPro"/>
</dbReference>
<dbReference type="RefSeq" id="XP_012766060.1">
    <property type="nucleotide sequence ID" value="XM_012910606.1"/>
</dbReference>
<dbReference type="STRING" id="5866.A0A061D4K8"/>
<dbReference type="GO" id="GO:0003677">
    <property type="term" value="F:DNA binding"/>
    <property type="evidence" value="ECO:0007669"/>
    <property type="project" value="InterPro"/>
</dbReference>
<feature type="region of interest" description="Disordered" evidence="5">
    <location>
        <begin position="112"/>
        <end position="141"/>
    </location>
</feature>
<accession>A0A061D4K8</accession>
<dbReference type="PANTHER" id="PTHR13408:SF0">
    <property type="entry name" value="DNA-DIRECTED RNA POLYMERASE III SUBUNIT RPC4"/>
    <property type="match status" value="1"/>
</dbReference>